<evidence type="ECO:0008006" key="7">
    <source>
        <dbReference type="Google" id="ProtNLM"/>
    </source>
</evidence>
<dbReference type="PANTHER" id="PTHR30437:SF4">
    <property type="entry name" value="TRANSCRIPTION ELONGATION FACTOR GREA"/>
    <property type="match status" value="1"/>
</dbReference>
<dbReference type="Gene3D" id="1.10.287.180">
    <property type="entry name" value="Transcription elongation factor, GreA/GreB, N-terminal domain"/>
    <property type="match status" value="1"/>
</dbReference>
<dbReference type="InterPro" id="IPR018151">
    <property type="entry name" value="TF_GreA/GreB_CS"/>
</dbReference>
<dbReference type="InterPro" id="IPR022691">
    <property type="entry name" value="Tscrpt_elong_fac_GreA/B_N"/>
</dbReference>
<dbReference type="SUPFAM" id="SSF46557">
    <property type="entry name" value="GreA transcript cleavage protein, N-terminal domain"/>
    <property type="match status" value="1"/>
</dbReference>
<dbReference type="Pfam" id="PF03449">
    <property type="entry name" value="GreA_GreB_N"/>
    <property type="match status" value="1"/>
</dbReference>
<proteinExistence type="inferred from homology"/>
<evidence type="ECO:0000313" key="6">
    <source>
        <dbReference type="EMBL" id="CAA9540204.1"/>
    </source>
</evidence>
<evidence type="ECO:0000259" key="5">
    <source>
        <dbReference type="Pfam" id="PF03449"/>
    </source>
</evidence>
<dbReference type="PANTHER" id="PTHR30437">
    <property type="entry name" value="TRANSCRIPTION ELONGATION FACTOR GREA"/>
    <property type="match status" value="1"/>
</dbReference>
<name>A0A6J4U737_9BACT</name>
<dbReference type="EMBL" id="CADCWH010000009">
    <property type="protein sequence ID" value="CAA9540204.1"/>
    <property type="molecule type" value="Genomic_DNA"/>
</dbReference>
<dbReference type="AlphaFoldDB" id="A0A6J4U737"/>
<evidence type="ECO:0000256" key="3">
    <source>
        <dbReference type="ARBA" id="ARBA00023163"/>
    </source>
</evidence>
<evidence type="ECO:0000256" key="2">
    <source>
        <dbReference type="ARBA" id="ARBA00023015"/>
    </source>
</evidence>
<keyword evidence="2" id="KW-0805">Transcription regulation</keyword>
<keyword evidence="3" id="KW-0804">Transcription</keyword>
<evidence type="ECO:0000256" key="1">
    <source>
        <dbReference type="ARBA" id="ARBA00008213"/>
    </source>
</evidence>
<evidence type="ECO:0000259" key="4">
    <source>
        <dbReference type="Pfam" id="PF01272"/>
    </source>
</evidence>
<dbReference type="InterPro" id="IPR036805">
    <property type="entry name" value="Tscrpt_elong_fac_GreA/B_N_sf"/>
</dbReference>
<dbReference type="PIRSF" id="PIRSF006092">
    <property type="entry name" value="GreA_GreB"/>
    <property type="match status" value="1"/>
</dbReference>
<gene>
    <name evidence="6" type="ORF">AVDCRST_MAG70-38</name>
</gene>
<dbReference type="InterPro" id="IPR036953">
    <property type="entry name" value="GreA/GreB_C_sf"/>
</dbReference>
<accession>A0A6J4U737</accession>
<dbReference type="Pfam" id="PF01272">
    <property type="entry name" value="GreA_GreB"/>
    <property type="match status" value="1"/>
</dbReference>
<sequence>MVRDKTIQLTAEGKATLEAERRHLRDEHLPDLERRIHDLSEFGDITDNGEFDDLKEEHVTTEARIAELDYVLARAVVLEHDTPDGVVRLGARVTLRADDGEEETWLLVSPEEASRARGSISTDSPVGKAVLGCREGEAATVTTPRGSITYEVVEVA</sequence>
<feature type="domain" description="Transcription elongation factor GreA/GreB N-terminal" evidence="5">
    <location>
        <begin position="7"/>
        <end position="77"/>
    </location>
</feature>
<organism evidence="6">
    <name type="scientific">uncultured Thermomicrobiales bacterium</name>
    <dbReference type="NCBI Taxonomy" id="1645740"/>
    <lineage>
        <taxon>Bacteria</taxon>
        <taxon>Pseudomonadati</taxon>
        <taxon>Thermomicrobiota</taxon>
        <taxon>Thermomicrobia</taxon>
        <taxon>Thermomicrobiales</taxon>
        <taxon>environmental samples</taxon>
    </lineage>
</organism>
<dbReference type="GO" id="GO:0003677">
    <property type="term" value="F:DNA binding"/>
    <property type="evidence" value="ECO:0007669"/>
    <property type="project" value="InterPro"/>
</dbReference>
<dbReference type="GO" id="GO:0032784">
    <property type="term" value="P:regulation of DNA-templated transcription elongation"/>
    <property type="evidence" value="ECO:0007669"/>
    <property type="project" value="InterPro"/>
</dbReference>
<reference evidence="6" key="1">
    <citation type="submission" date="2020-02" db="EMBL/GenBank/DDBJ databases">
        <authorList>
            <person name="Meier V. D."/>
        </authorList>
    </citation>
    <scope>NUCLEOTIDE SEQUENCE</scope>
    <source>
        <strain evidence="6">AVDCRST_MAG70</strain>
    </source>
</reference>
<comment type="similarity">
    <text evidence="1">Belongs to the GreA/GreB family.</text>
</comment>
<dbReference type="GO" id="GO:0006354">
    <property type="term" value="P:DNA-templated transcription elongation"/>
    <property type="evidence" value="ECO:0007669"/>
    <property type="project" value="TreeGrafter"/>
</dbReference>
<dbReference type="SUPFAM" id="SSF54534">
    <property type="entry name" value="FKBP-like"/>
    <property type="match status" value="1"/>
</dbReference>
<dbReference type="PROSITE" id="PS00830">
    <property type="entry name" value="GREAB_2"/>
    <property type="match status" value="1"/>
</dbReference>
<dbReference type="GO" id="GO:0070063">
    <property type="term" value="F:RNA polymerase binding"/>
    <property type="evidence" value="ECO:0007669"/>
    <property type="project" value="InterPro"/>
</dbReference>
<dbReference type="InterPro" id="IPR001437">
    <property type="entry name" value="Tscrpt_elong_fac_GreA/B_C"/>
</dbReference>
<dbReference type="Gene3D" id="3.10.50.30">
    <property type="entry name" value="Transcription elongation factor, GreA/GreB, C-terminal domain"/>
    <property type="match status" value="1"/>
</dbReference>
<protein>
    <recommendedName>
        <fullName evidence="7">Transcription elongation factor GreA</fullName>
    </recommendedName>
</protein>
<dbReference type="InterPro" id="IPR023459">
    <property type="entry name" value="Tscrpt_elong_fac_GreA/B_fam"/>
</dbReference>
<feature type="domain" description="Transcription elongation factor GreA/GreB C-terminal" evidence="4">
    <location>
        <begin position="83"/>
        <end position="155"/>
    </location>
</feature>